<dbReference type="GO" id="GO:0004222">
    <property type="term" value="F:metalloendopeptidase activity"/>
    <property type="evidence" value="ECO:0007669"/>
    <property type="project" value="InterPro"/>
</dbReference>
<dbReference type="PANTHER" id="PTHR22726">
    <property type="entry name" value="METALLOENDOPEPTIDASE OMA1"/>
    <property type="match status" value="1"/>
</dbReference>
<feature type="domain" description="Peptidase M48" evidence="8">
    <location>
        <begin position="75"/>
        <end position="238"/>
    </location>
</feature>
<comment type="cofactor">
    <cofactor evidence="6">
        <name>Zn(2+)</name>
        <dbReference type="ChEBI" id="CHEBI:29105"/>
    </cofactor>
    <text evidence="6">Binds 1 zinc ion per subunit.</text>
</comment>
<dbReference type="Pfam" id="PF01435">
    <property type="entry name" value="Peptidase_M48"/>
    <property type="match status" value="1"/>
</dbReference>
<protein>
    <submittedName>
        <fullName evidence="9">Peptidase M48</fullName>
    </submittedName>
</protein>
<feature type="chain" id="PRO_5020669880" evidence="7">
    <location>
        <begin position="22"/>
        <end position="267"/>
    </location>
</feature>
<evidence type="ECO:0000256" key="1">
    <source>
        <dbReference type="ARBA" id="ARBA00022670"/>
    </source>
</evidence>
<proteinExistence type="inferred from homology"/>
<comment type="caution">
    <text evidence="9">The sequence shown here is derived from an EMBL/GenBank/DDBJ whole genome shotgun (WGS) entry which is preliminary data.</text>
</comment>
<evidence type="ECO:0000256" key="6">
    <source>
        <dbReference type="RuleBase" id="RU003983"/>
    </source>
</evidence>
<dbReference type="InterPro" id="IPR051156">
    <property type="entry name" value="Mito/Outer_Membr_Metalloprot"/>
</dbReference>
<evidence type="ECO:0000256" key="2">
    <source>
        <dbReference type="ARBA" id="ARBA00022723"/>
    </source>
</evidence>
<evidence type="ECO:0000256" key="5">
    <source>
        <dbReference type="ARBA" id="ARBA00023049"/>
    </source>
</evidence>
<keyword evidence="3 6" id="KW-0378">Hydrolase</keyword>
<dbReference type="PROSITE" id="PS51257">
    <property type="entry name" value="PROKAR_LIPOPROTEIN"/>
    <property type="match status" value="1"/>
</dbReference>
<evidence type="ECO:0000256" key="4">
    <source>
        <dbReference type="ARBA" id="ARBA00022833"/>
    </source>
</evidence>
<accession>A0A4Q4KR61</accession>
<dbReference type="GO" id="GO:0051603">
    <property type="term" value="P:proteolysis involved in protein catabolic process"/>
    <property type="evidence" value="ECO:0007669"/>
    <property type="project" value="TreeGrafter"/>
</dbReference>
<reference evidence="9 10" key="1">
    <citation type="submission" date="2019-02" db="EMBL/GenBank/DDBJ databases">
        <title>Genome sequence of the sea-ice species Brumimicrobium glaciale.</title>
        <authorList>
            <person name="Bowman J.P."/>
        </authorList>
    </citation>
    <scope>NUCLEOTIDE SEQUENCE [LARGE SCALE GENOMIC DNA]</scope>
    <source>
        <strain evidence="9 10">IC156</strain>
    </source>
</reference>
<dbReference type="EMBL" id="SETE01000001">
    <property type="protein sequence ID" value="RYM35897.1"/>
    <property type="molecule type" value="Genomic_DNA"/>
</dbReference>
<feature type="signal peptide" evidence="7">
    <location>
        <begin position="1"/>
        <end position="21"/>
    </location>
</feature>
<dbReference type="PANTHER" id="PTHR22726:SF1">
    <property type="entry name" value="METALLOENDOPEPTIDASE OMA1, MITOCHONDRIAL"/>
    <property type="match status" value="1"/>
</dbReference>
<dbReference type="GO" id="GO:0016020">
    <property type="term" value="C:membrane"/>
    <property type="evidence" value="ECO:0007669"/>
    <property type="project" value="TreeGrafter"/>
</dbReference>
<evidence type="ECO:0000313" key="10">
    <source>
        <dbReference type="Proteomes" id="UP000293952"/>
    </source>
</evidence>
<dbReference type="RefSeq" id="WP_130092263.1">
    <property type="nucleotide sequence ID" value="NZ_SETE01000001.1"/>
</dbReference>
<dbReference type="OrthoDB" id="9810445at2"/>
<comment type="similarity">
    <text evidence="6">Belongs to the peptidase M48 family.</text>
</comment>
<dbReference type="GO" id="GO:0046872">
    <property type="term" value="F:metal ion binding"/>
    <property type="evidence" value="ECO:0007669"/>
    <property type="project" value="UniProtKB-KW"/>
</dbReference>
<dbReference type="InterPro" id="IPR001915">
    <property type="entry name" value="Peptidase_M48"/>
</dbReference>
<gene>
    <name evidence="9" type="ORF">ERX46_02585</name>
</gene>
<evidence type="ECO:0000256" key="7">
    <source>
        <dbReference type="SAM" id="SignalP"/>
    </source>
</evidence>
<keyword evidence="7" id="KW-0732">Signal</keyword>
<keyword evidence="1 6" id="KW-0645">Protease</keyword>
<keyword evidence="4 6" id="KW-0862">Zinc</keyword>
<keyword evidence="10" id="KW-1185">Reference proteome</keyword>
<keyword evidence="5 6" id="KW-0482">Metalloprotease</keyword>
<keyword evidence="2" id="KW-0479">Metal-binding</keyword>
<dbReference type="Gene3D" id="3.30.2010.10">
    <property type="entry name" value="Metalloproteases ('zincins'), catalytic domain"/>
    <property type="match status" value="1"/>
</dbReference>
<evidence type="ECO:0000256" key="3">
    <source>
        <dbReference type="ARBA" id="ARBA00022801"/>
    </source>
</evidence>
<dbReference type="AlphaFoldDB" id="A0A4Q4KR61"/>
<sequence>MRKLFSITILLSSMAFLTSCGMTNGGGIKSFNLFTIQNDKELGKQVAAEIDGNKQEYPVLDSAQNPIPYKYLYDMRNKILNSGNVTHKDDFAWRIRIIKDDKTKNAFCTPGGYIYVYTGLIKYLDSEEQLAGVLAHEIGHADLRHSTRQMTKLYGVDVMLSIIAGDRALIKDLTSSIISLKFSRTHETEADKASVTYLCPTDYDAAGGAKFFEKIEAEGGASSPEWLSTHPSPANRIEFFYNQATEQGCTGKETYKSRYQQLVRSLP</sequence>
<dbReference type="Proteomes" id="UP000293952">
    <property type="component" value="Unassembled WGS sequence"/>
</dbReference>
<evidence type="ECO:0000313" key="9">
    <source>
        <dbReference type="EMBL" id="RYM35897.1"/>
    </source>
</evidence>
<name>A0A4Q4KR61_9FLAO</name>
<evidence type="ECO:0000259" key="8">
    <source>
        <dbReference type="Pfam" id="PF01435"/>
    </source>
</evidence>
<organism evidence="9 10">
    <name type="scientific">Brumimicrobium glaciale</name>
    <dbReference type="NCBI Taxonomy" id="200475"/>
    <lineage>
        <taxon>Bacteria</taxon>
        <taxon>Pseudomonadati</taxon>
        <taxon>Bacteroidota</taxon>
        <taxon>Flavobacteriia</taxon>
        <taxon>Flavobacteriales</taxon>
        <taxon>Crocinitomicaceae</taxon>
        <taxon>Brumimicrobium</taxon>
    </lineage>
</organism>